<proteinExistence type="predicted"/>
<dbReference type="Pfam" id="PF01381">
    <property type="entry name" value="HTH_3"/>
    <property type="match status" value="1"/>
</dbReference>
<dbReference type="Gene3D" id="1.10.260.40">
    <property type="entry name" value="lambda repressor-like DNA-binding domains"/>
    <property type="match status" value="1"/>
</dbReference>
<dbReference type="AlphaFoldDB" id="A0A412MHS5"/>
<dbReference type="EMBL" id="QRWH01000001">
    <property type="protein sequence ID" value="RGT12163.1"/>
    <property type="molecule type" value="Genomic_DNA"/>
</dbReference>
<gene>
    <name evidence="2" type="ORF">DWX53_00995</name>
</gene>
<comment type="caution">
    <text evidence="2">The sequence shown here is derived from an EMBL/GenBank/DDBJ whole genome shotgun (WGS) entry which is preliminary data.</text>
</comment>
<dbReference type="PROSITE" id="PS50943">
    <property type="entry name" value="HTH_CROC1"/>
    <property type="match status" value="1"/>
</dbReference>
<feature type="domain" description="HTH cro/C1-type" evidence="1">
    <location>
        <begin position="12"/>
        <end position="66"/>
    </location>
</feature>
<sequence>MEYNSEIARNNLKFLRKSYGLTQAELSKNLDFAQNGISQYETGARPLGYEVAGMFANYFEVPFELFGNKNLSEIMIINSSIDVKDVLEVVDIIFPVFDSNNAKEDKYFKRGFDVLSTIIKKAKAEIITGEIGKKWNREVVENNKEATKEKIDNCVNDFVNSYNSFHTLESIANLVGVMILVYAPLFDKEILEKGEVMLTKRKIDSKYLLSKQKENNSEKVEFIEEFDEFITDGIKILKKHRKWSELGDYYLAIRYIFNVVNNEYEKDINNMIGEEMLNVLVELENKYAIAFLKKRYELAGEGIITDCD</sequence>
<protein>
    <submittedName>
        <fullName evidence="2">XRE family transcriptional regulator</fullName>
    </submittedName>
</protein>
<dbReference type="GO" id="GO:0003677">
    <property type="term" value="F:DNA binding"/>
    <property type="evidence" value="ECO:0007669"/>
    <property type="project" value="InterPro"/>
</dbReference>
<organism evidence="2 3">
    <name type="scientific">Dorea formicigenerans</name>
    <dbReference type="NCBI Taxonomy" id="39486"/>
    <lineage>
        <taxon>Bacteria</taxon>
        <taxon>Bacillati</taxon>
        <taxon>Bacillota</taxon>
        <taxon>Clostridia</taxon>
        <taxon>Lachnospirales</taxon>
        <taxon>Lachnospiraceae</taxon>
        <taxon>Dorea</taxon>
    </lineage>
</organism>
<dbReference type="InterPro" id="IPR001387">
    <property type="entry name" value="Cro/C1-type_HTH"/>
</dbReference>
<name>A0A412MHS5_9FIRM</name>
<dbReference type="InterPro" id="IPR010982">
    <property type="entry name" value="Lambda_DNA-bd_dom_sf"/>
</dbReference>
<reference evidence="2 3" key="1">
    <citation type="submission" date="2018-08" db="EMBL/GenBank/DDBJ databases">
        <title>A genome reference for cultivated species of the human gut microbiota.</title>
        <authorList>
            <person name="Zou Y."/>
            <person name="Xue W."/>
            <person name="Luo G."/>
        </authorList>
    </citation>
    <scope>NUCLEOTIDE SEQUENCE [LARGE SCALE GENOMIC DNA]</scope>
    <source>
        <strain evidence="2 3">AF19-4AC</strain>
    </source>
</reference>
<evidence type="ECO:0000313" key="3">
    <source>
        <dbReference type="Proteomes" id="UP000283630"/>
    </source>
</evidence>
<dbReference type="CDD" id="cd00093">
    <property type="entry name" value="HTH_XRE"/>
    <property type="match status" value="1"/>
</dbReference>
<dbReference type="SUPFAM" id="SSF47413">
    <property type="entry name" value="lambda repressor-like DNA-binding domains"/>
    <property type="match status" value="1"/>
</dbReference>
<dbReference type="SMART" id="SM00530">
    <property type="entry name" value="HTH_XRE"/>
    <property type="match status" value="1"/>
</dbReference>
<accession>A0A412MHS5</accession>
<dbReference type="Proteomes" id="UP000283630">
    <property type="component" value="Unassembled WGS sequence"/>
</dbReference>
<evidence type="ECO:0000313" key="2">
    <source>
        <dbReference type="EMBL" id="RGT12163.1"/>
    </source>
</evidence>
<dbReference type="RefSeq" id="WP_118145085.1">
    <property type="nucleotide sequence ID" value="NZ_QRWH01000001.1"/>
</dbReference>
<evidence type="ECO:0000259" key="1">
    <source>
        <dbReference type="PROSITE" id="PS50943"/>
    </source>
</evidence>